<dbReference type="Pfam" id="PF00722">
    <property type="entry name" value="Glyco_hydro_16"/>
    <property type="match status" value="1"/>
</dbReference>
<dbReference type="Gene3D" id="2.60.120.200">
    <property type="match status" value="1"/>
</dbReference>
<reference evidence="3 4" key="1">
    <citation type="submission" date="2020-07" db="EMBL/GenBank/DDBJ databases">
        <title>Sequencing the genomes of 1000 actinobacteria strains.</title>
        <authorList>
            <person name="Klenk H.-P."/>
        </authorList>
    </citation>
    <scope>NUCLEOTIDE SEQUENCE [LARGE SCALE GENOMIC DNA]</scope>
    <source>
        <strain evidence="3 4">DSM 7487</strain>
    </source>
</reference>
<evidence type="ECO:0000256" key="1">
    <source>
        <dbReference type="ARBA" id="ARBA00006865"/>
    </source>
</evidence>
<dbReference type="PANTHER" id="PTHR10963:SF55">
    <property type="entry name" value="GLYCOSIDE HYDROLASE FAMILY 16 PROTEIN"/>
    <property type="match status" value="1"/>
</dbReference>
<accession>A0A7Y9AUT6</accession>
<feature type="domain" description="GH16" evidence="2">
    <location>
        <begin position="26"/>
        <end position="262"/>
    </location>
</feature>
<name>A0A7Y9AUT6_9ACTN</name>
<gene>
    <name evidence="3" type="ORF">BJ968_000270</name>
</gene>
<organism evidence="3 4">
    <name type="scientific">Kineococcus aurantiacus</name>
    <dbReference type="NCBI Taxonomy" id="37633"/>
    <lineage>
        <taxon>Bacteria</taxon>
        <taxon>Bacillati</taxon>
        <taxon>Actinomycetota</taxon>
        <taxon>Actinomycetes</taxon>
        <taxon>Kineosporiales</taxon>
        <taxon>Kineosporiaceae</taxon>
        <taxon>Kineococcus</taxon>
    </lineage>
</organism>
<evidence type="ECO:0000313" key="4">
    <source>
        <dbReference type="Proteomes" id="UP000521922"/>
    </source>
</evidence>
<dbReference type="GO" id="GO:0005975">
    <property type="term" value="P:carbohydrate metabolic process"/>
    <property type="evidence" value="ECO:0007669"/>
    <property type="project" value="InterPro"/>
</dbReference>
<dbReference type="EMBL" id="JACCBB010000001">
    <property type="protein sequence ID" value="NYD20730.1"/>
    <property type="molecule type" value="Genomic_DNA"/>
</dbReference>
<dbReference type="InterPro" id="IPR013320">
    <property type="entry name" value="ConA-like_dom_sf"/>
</dbReference>
<dbReference type="InterPro" id="IPR050546">
    <property type="entry name" value="Glycosyl_Hydrlase_16"/>
</dbReference>
<protein>
    <submittedName>
        <fullName evidence="3">Beta-glucanase (GH16 family)</fullName>
    </submittedName>
</protein>
<dbReference type="RefSeq" id="WP_179748540.1">
    <property type="nucleotide sequence ID" value="NZ_BAAAGN010000002.1"/>
</dbReference>
<dbReference type="CDD" id="cd00413">
    <property type="entry name" value="Glyco_hydrolase_16"/>
    <property type="match status" value="1"/>
</dbReference>
<dbReference type="InterPro" id="IPR000757">
    <property type="entry name" value="Beta-glucanase-like"/>
</dbReference>
<dbReference type="SUPFAM" id="SSF49899">
    <property type="entry name" value="Concanavalin A-like lectins/glucanases"/>
    <property type="match status" value="1"/>
</dbReference>
<dbReference type="GO" id="GO:0004553">
    <property type="term" value="F:hydrolase activity, hydrolyzing O-glycosyl compounds"/>
    <property type="evidence" value="ECO:0007669"/>
    <property type="project" value="InterPro"/>
</dbReference>
<comment type="caution">
    <text evidence="3">The sequence shown here is derived from an EMBL/GenBank/DDBJ whole genome shotgun (WGS) entry which is preliminary data.</text>
</comment>
<evidence type="ECO:0000259" key="2">
    <source>
        <dbReference type="PROSITE" id="PS51762"/>
    </source>
</evidence>
<sequence length="268" mass="29567">MSALAAVVVLVVLVTVLVVRFAPPRHEPSGQAPPGDGGGWRRTMVDDFTGSTLDTSTWGSYDGRPAGKPISYWRSENVSVTGGTLRLTAERVSARAWRTGGVSSATSGGQTYGKWSVRMRVDPGDGIGYAVLLYPLGGGWPPEVDIAEDSGGPRQGFRSTFHYSPQNRTLGRRNEDVDMTRWHTVSVVLEPGKLTYLVDDVPWYVQETEEVPDVPMWLGVQQTANVRTGDPDQLERSYVDEETPERSVLEVDWVARYTRLDEVPRSAR</sequence>
<dbReference type="Proteomes" id="UP000521922">
    <property type="component" value="Unassembled WGS sequence"/>
</dbReference>
<evidence type="ECO:0000313" key="3">
    <source>
        <dbReference type="EMBL" id="NYD20730.1"/>
    </source>
</evidence>
<dbReference type="AlphaFoldDB" id="A0A7Y9AUT6"/>
<keyword evidence="4" id="KW-1185">Reference proteome</keyword>
<comment type="similarity">
    <text evidence="1">Belongs to the glycosyl hydrolase 16 family.</text>
</comment>
<dbReference type="PANTHER" id="PTHR10963">
    <property type="entry name" value="GLYCOSYL HYDROLASE-RELATED"/>
    <property type="match status" value="1"/>
</dbReference>
<proteinExistence type="inferred from homology"/>
<dbReference type="PROSITE" id="PS51762">
    <property type="entry name" value="GH16_2"/>
    <property type="match status" value="1"/>
</dbReference>